<evidence type="ECO:0000313" key="2">
    <source>
        <dbReference type="Proteomes" id="UP001152178"/>
    </source>
</evidence>
<dbReference type="Proteomes" id="UP001152178">
    <property type="component" value="Unassembled WGS sequence"/>
</dbReference>
<evidence type="ECO:0000313" key="1">
    <source>
        <dbReference type="EMBL" id="MCZ8546380.1"/>
    </source>
</evidence>
<dbReference type="RefSeq" id="WP_269906737.1">
    <property type="nucleotide sequence ID" value="NZ_JAPFQA010000008.1"/>
</dbReference>
<proteinExistence type="predicted"/>
<protein>
    <recommendedName>
        <fullName evidence="3">ATP-binding protein</fullName>
    </recommendedName>
</protein>
<accession>A0ABT4QXW1</accession>
<sequence length="1113" mass="119981">MTKLADIVKVERRFALSARIDTDLNGTPPLTGYVLQASVRKSLLAMLAGIADGSQFAFTWTGPYGGGKSCAALLVANLVAGNKKQRALAEGIVGQDLAEQFSSAFPGRGRSWDVVALTGRRTSLAGALADTAAEQFEWTQAARDAARDERALIDQLEARARQKGGLLIVIDELGKFLEHATSSAGDVHILQDLAERAARSDGRLVVVGILHQSFEQYANRLSRTGRNEWAKVQGRYQNVPFVAQADEVAALIARAIGSDQAPASAKAIARLTAEAISHRRPVDVTVLTEILTQTWPLHPVSALLLGPVSRQRFAQNERSVFGFLSSSEPNGFQAHLARTEVGGNAWYGPDKLWDYLVANFGSALSVGPESNRMTLAMEAVEKAALYGSLAAKLAKAAAVVELFRNGSGLAVADDILSLCVPEVKKADVAAAIDELVNRAILIRQPRLGGYALFAGSDFDLDEAISKVALKLDADVLADLPSRLGVGPIAAKSHYFATGALRTFDVVIQFADESPQSPAAWAKRTAASLAKTKRRSAGLLIMLLPDARSFEAPVKVAAKQLSVELENLGVLAGVAASEQVYLLRDHASDLYALDRIEETHPQLEGDRIARRELSARKSLIAEIVRSDLLKAFSLARWWAFGDRAKDAAGKKLDGGELTVLASALATAAFSSAPVIQSELLYRDKPSTAAMAGLRTLMHAMVSKSDVADLGIENFPVERGLYLTIVQPLGLHRQDEKGVWRFADPAGDGAGKTLKPAWTVLGEKLVNLAELFDTWAARPYGIKRGVMPVLVLSYLLAHRNAVAVYVDGAFQPAIDDIIADRILQDPAAIEFRRISRSKRDDAFVQQLAALLSTEANPVEAKALPVASALYQRFHALPLWAQRTQTLAENVRKVRDIVLKASDPEALLFSDLASALEGEPDPGVSVVAALNKAESAYPKMLEELRKDLAEHLGVDTKTFEGIGPRSSTASGVSAELRVDAFIMRAGAFEGNSGDIEGLASLLVHKPPRNWSDREQEQAMFEMAKLCLRFREAETFAAVRGRSPTSQAISVMVGLDPKEKPLFHAFQVSKQELATADKAADDLMAQLRLKGMRPAVELAALARIVERLSEGKGLEPA</sequence>
<keyword evidence="2" id="KW-1185">Reference proteome</keyword>
<comment type="caution">
    <text evidence="1">The sequence shown here is derived from an EMBL/GenBank/DDBJ whole genome shotgun (WGS) entry which is preliminary data.</text>
</comment>
<dbReference type="EMBL" id="JAPFQA010000008">
    <property type="protein sequence ID" value="MCZ8546380.1"/>
    <property type="molecule type" value="Genomic_DNA"/>
</dbReference>
<name>A0ABT4QXW1_9HYPH</name>
<organism evidence="1 2">
    <name type="scientific">Mesorhizobium qingshengii</name>
    <dbReference type="NCBI Taxonomy" id="1165689"/>
    <lineage>
        <taxon>Bacteria</taxon>
        <taxon>Pseudomonadati</taxon>
        <taxon>Pseudomonadota</taxon>
        <taxon>Alphaproteobacteria</taxon>
        <taxon>Hyphomicrobiales</taxon>
        <taxon>Phyllobacteriaceae</taxon>
        <taxon>Mesorhizobium</taxon>
    </lineage>
</organism>
<evidence type="ECO:0008006" key="3">
    <source>
        <dbReference type="Google" id="ProtNLM"/>
    </source>
</evidence>
<gene>
    <name evidence="1" type="ORF">OOJ09_19500</name>
</gene>
<reference evidence="1" key="1">
    <citation type="submission" date="2022-11" db="EMBL/GenBank/DDBJ databases">
        <authorList>
            <person name="Coimbra C."/>
        </authorList>
    </citation>
    <scope>NUCLEOTIDE SEQUENCE</scope>
    <source>
        <strain evidence="1">Jales19</strain>
    </source>
</reference>